<dbReference type="EMBL" id="NHRY01000041">
    <property type="protein sequence ID" value="PPQ38288.1"/>
    <property type="molecule type" value="Genomic_DNA"/>
</dbReference>
<dbReference type="Proteomes" id="UP000239724">
    <property type="component" value="Unassembled WGS sequence"/>
</dbReference>
<protein>
    <submittedName>
        <fullName evidence="2">Uncharacterized protein</fullName>
    </submittedName>
</protein>
<name>A0A2S6NN71_RHOGL</name>
<comment type="caution">
    <text evidence="2">The sequence shown here is derived from an EMBL/GenBank/DDBJ whole genome shotgun (WGS) entry which is preliminary data.</text>
</comment>
<reference evidence="2 3" key="1">
    <citation type="journal article" date="2018" name="Arch. Microbiol.">
        <title>New insights into the metabolic potential of the phototrophic purple bacterium Rhodopila globiformis DSM 161(T) from its draft genome sequence and evidence for a vanadium-dependent nitrogenase.</title>
        <authorList>
            <person name="Imhoff J.F."/>
            <person name="Rahn T."/>
            <person name="Kunzel S."/>
            <person name="Neulinger S.C."/>
        </authorList>
    </citation>
    <scope>NUCLEOTIDE SEQUENCE [LARGE SCALE GENOMIC DNA]</scope>
    <source>
        <strain evidence="2 3">DSM 161</strain>
    </source>
</reference>
<gene>
    <name evidence="2" type="ORF">CCS01_02350</name>
</gene>
<evidence type="ECO:0000256" key="1">
    <source>
        <dbReference type="SAM" id="MobiDB-lite"/>
    </source>
</evidence>
<proteinExistence type="predicted"/>
<evidence type="ECO:0000313" key="2">
    <source>
        <dbReference type="EMBL" id="PPQ38288.1"/>
    </source>
</evidence>
<keyword evidence="3" id="KW-1185">Reference proteome</keyword>
<feature type="non-terminal residue" evidence="2">
    <location>
        <position position="1"/>
    </location>
</feature>
<organism evidence="2 3">
    <name type="scientific">Rhodopila globiformis</name>
    <name type="common">Rhodopseudomonas globiformis</name>
    <dbReference type="NCBI Taxonomy" id="1071"/>
    <lineage>
        <taxon>Bacteria</taxon>
        <taxon>Pseudomonadati</taxon>
        <taxon>Pseudomonadota</taxon>
        <taxon>Alphaproteobacteria</taxon>
        <taxon>Acetobacterales</taxon>
        <taxon>Acetobacteraceae</taxon>
        <taxon>Rhodopila</taxon>
    </lineage>
</organism>
<feature type="region of interest" description="Disordered" evidence="1">
    <location>
        <begin position="1"/>
        <end position="55"/>
    </location>
</feature>
<feature type="compositionally biased region" description="Low complexity" evidence="1">
    <location>
        <begin position="1"/>
        <end position="18"/>
    </location>
</feature>
<dbReference type="AlphaFoldDB" id="A0A2S6NN71"/>
<sequence length="133" mass="13438">PTASPTAAPTASPTAAPTVARTGVPTAPAPQHRTTLARPAAPASQFPAPAPQHVDPANKQLWRTIWADAMAEVAAEFTAGLDSLPPAERADELVRIQSLTEAARLLSAGPQAGPLPTFADILGLADGQPSGPG</sequence>
<feature type="compositionally biased region" description="Low complexity" evidence="1">
    <location>
        <begin position="37"/>
        <end position="47"/>
    </location>
</feature>
<accession>A0A2S6NN71</accession>
<evidence type="ECO:0000313" key="3">
    <source>
        <dbReference type="Proteomes" id="UP000239724"/>
    </source>
</evidence>